<accession>A0A1F4PP06</accession>
<comment type="similarity">
    <text evidence="1">Belongs to the LytR/CpsA/Psr (LCP) family.</text>
</comment>
<feature type="domain" description="LytR/CpsA/Psr regulator C-terminal" evidence="4">
    <location>
        <begin position="373"/>
        <end position="459"/>
    </location>
</feature>
<feature type="domain" description="Cell envelope-related transcriptional attenuator" evidence="3">
    <location>
        <begin position="111"/>
        <end position="265"/>
    </location>
</feature>
<dbReference type="Proteomes" id="UP000179010">
    <property type="component" value="Unassembled WGS sequence"/>
</dbReference>
<dbReference type="Gene3D" id="3.30.70.2390">
    <property type="match status" value="1"/>
</dbReference>
<evidence type="ECO:0000256" key="2">
    <source>
        <dbReference type="SAM" id="Phobius"/>
    </source>
</evidence>
<dbReference type="InterPro" id="IPR027381">
    <property type="entry name" value="LytR/CpsA/Psr_C"/>
</dbReference>
<keyword evidence="2" id="KW-0472">Membrane</keyword>
<dbReference type="EMBL" id="METE01000004">
    <property type="protein sequence ID" value="OGB85384.1"/>
    <property type="molecule type" value="Genomic_DNA"/>
</dbReference>
<keyword evidence="2" id="KW-1133">Transmembrane helix</keyword>
<dbReference type="Gene3D" id="3.40.630.190">
    <property type="entry name" value="LCP protein"/>
    <property type="match status" value="1"/>
</dbReference>
<dbReference type="PANTHER" id="PTHR33392:SF6">
    <property type="entry name" value="POLYISOPRENYL-TEICHOIC ACID--PEPTIDOGLYCAN TEICHOIC ACID TRANSFERASE TAGU"/>
    <property type="match status" value="1"/>
</dbReference>
<protein>
    <recommendedName>
        <fullName evidence="7">Cell envelope-related transcriptional attenuator domain-containing protein</fullName>
    </recommendedName>
</protein>
<gene>
    <name evidence="5" type="ORF">A2994_02035</name>
</gene>
<dbReference type="AlphaFoldDB" id="A0A1F4PP06"/>
<evidence type="ECO:0008006" key="7">
    <source>
        <dbReference type="Google" id="ProtNLM"/>
    </source>
</evidence>
<evidence type="ECO:0000256" key="1">
    <source>
        <dbReference type="ARBA" id="ARBA00006068"/>
    </source>
</evidence>
<feature type="transmembrane region" description="Helical" evidence="2">
    <location>
        <begin position="41"/>
        <end position="58"/>
    </location>
</feature>
<comment type="caution">
    <text evidence="5">The sequence shown here is derived from an EMBL/GenBank/DDBJ whole genome shotgun (WGS) entry which is preliminary data.</text>
</comment>
<evidence type="ECO:0000259" key="3">
    <source>
        <dbReference type="Pfam" id="PF03816"/>
    </source>
</evidence>
<dbReference type="STRING" id="1798539.A2994_02035"/>
<dbReference type="PANTHER" id="PTHR33392">
    <property type="entry name" value="POLYISOPRENYL-TEICHOIC ACID--PEPTIDOGLYCAN TEICHOIC ACID TRANSFERASE TAGU"/>
    <property type="match status" value="1"/>
</dbReference>
<dbReference type="NCBIfam" id="TIGR00350">
    <property type="entry name" value="lytR_cpsA_psr"/>
    <property type="match status" value="1"/>
</dbReference>
<dbReference type="Pfam" id="PF03816">
    <property type="entry name" value="LytR_cpsA_psr"/>
    <property type="match status" value="1"/>
</dbReference>
<name>A0A1F4PP06_UNCK3</name>
<dbReference type="InterPro" id="IPR004474">
    <property type="entry name" value="LytR_CpsA_psr"/>
</dbReference>
<evidence type="ECO:0000259" key="4">
    <source>
        <dbReference type="Pfam" id="PF13399"/>
    </source>
</evidence>
<evidence type="ECO:0000313" key="5">
    <source>
        <dbReference type="EMBL" id="OGB85384.1"/>
    </source>
</evidence>
<evidence type="ECO:0000313" key="6">
    <source>
        <dbReference type="Proteomes" id="UP000179010"/>
    </source>
</evidence>
<dbReference type="InterPro" id="IPR050922">
    <property type="entry name" value="LytR/CpsA/Psr_CW_biosynth"/>
</dbReference>
<reference evidence="5 6" key="1">
    <citation type="journal article" date="2016" name="Nat. Commun.">
        <title>Thousands of microbial genomes shed light on interconnected biogeochemical processes in an aquifer system.</title>
        <authorList>
            <person name="Anantharaman K."/>
            <person name="Brown C.T."/>
            <person name="Hug L.A."/>
            <person name="Sharon I."/>
            <person name="Castelle C.J."/>
            <person name="Probst A.J."/>
            <person name="Thomas B.C."/>
            <person name="Singh A."/>
            <person name="Wilkins M.J."/>
            <person name="Karaoz U."/>
            <person name="Brodie E.L."/>
            <person name="Williams K.H."/>
            <person name="Hubbard S.S."/>
            <person name="Banfield J.F."/>
        </authorList>
    </citation>
    <scope>NUCLEOTIDE SEQUENCE [LARGE SCALE GENOMIC DNA]</scope>
</reference>
<sequence length="464" mass="50044">MVIRKANLKTSRRLKADELPEGPAEESRLHRVKRRSSAKRVFGLTVLVIILLVGGWFATKVALGGWSWDGSITSLFTFNSAKLIGEESGRVNVLLLGIPGGGPDVEGPNLTDTVMAASFGTADKSGLLFSLPRDLFVKVPEFGESKLNTVYEIGNAQEGGGGKLAADVVGQVLGLDIPYYIRIDFSGFAKLIDELGGINVTVDKDLYDDKYPGPNKTYEVVDIKAGTYTMDGAMALKYARSRQSTSDFDRARRQQQVMLAMRAKAMESNLLTNPTKALALLDILQDSIQTNLTIPEMKQALEITKDFDATKLITKVFDDSAAGLLYGTRVGEQYALKPVGDDFKIVADYVAKVVSGDQSVESADQEVASAEPLKVEVLNGTTVTGLAGKIATKLKAQSYNVVSTGNNTTKGFTKTFVYDLSDGKREWEVKRLASTLKAEIGTDKVTTTTGAEVRVVLGTEASAL</sequence>
<dbReference type="Pfam" id="PF13399">
    <property type="entry name" value="LytR_C"/>
    <property type="match status" value="1"/>
</dbReference>
<organism evidence="5 6">
    <name type="scientific">candidate division Kazan bacterium RIFCSPLOWO2_01_FULL_48_13</name>
    <dbReference type="NCBI Taxonomy" id="1798539"/>
    <lineage>
        <taxon>Bacteria</taxon>
        <taxon>Bacteria division Kazan-3B-28</taxon>
    </lineage>
</organism>
<proteinExistence type="inferred from homology"/>
<keyword evidence="2" id="KW-0812">Transmembrane</keyword>